<dbReference type="PANTHER" id="PTHR39550:SF1">
    <property type="entry name" value="SLL0658 PROTEIN"/>
    <property type="match status" value="1"/>
</dbReference>
<name>A0A3G9JRB5_MICVR</name>
<gene>
    <name evidence="1" type="ORF">myaer102_30760</name>
</gene>
<evidence type="ECO:0000313" key="1">
    <source>
        <dbReference type="EMBL" id="BBH40511.1"/>
    </source>
</evidence>
<dbReference type="KEGG" id="mvz:myaer102_30760"/>
<accession>A0A3G9JRB5</accession>
<sequence>MIIISDTSPLSSLALVDYLSILKDIYTNVVIPQAVANELANLTEEDIRIKAIISLNWIQVKQATNLELVACLRNEYNLDLGEAEAIALALELKADELLIDERLGRREAVRLGLSITVVLGVLLIAKNRGLIAKVKPIMESLISQANFRISHQLYEEVLQTANELD</sequence>
<dbReference type="RefSeq" id="WP_125731083.1">
    <property type="nucleotide sequence ID" value="NZ_AP019314.1"/>
</dbReference>
<evidence type="ECO:0000313" key="2">
    <source>
        <dbReference type="Proteomes" id="UP000278152"/>
    </source>
</evidence>
<protein>
    <recommendedName>
        <fullName evidence="3">Nucleic acid-binding protein</fullName>
    </recommendedName>
</protein>
<dbReference type="Proteomes" id="UP000278152">
    <property type="component" value="Chromosome"/>
</dbReference>
<proteinExistence type="predicted"/>
<dbReference type="Pfam" id="PF11848">
    <property type="entry name" value="DUF3368"/>
    <property type="match status" value="1"/>
</dbReference>
<organism evidence="1 2">
    <name type="scientific">Microcystis viridis NIES-102</name>
    <dbReference type="NCBI Taxonomy" id="213615"/>
    <lineage>
        <taxon>Bacteria</taxon>
        <taxon>Bacillati</taxon>
        <taxon>Cyanobacteriota</taxon>
        <taxon>Cyanophyceae</taxon>
        <taxon>Oscillatoriophycideae</taxon>
        <taxon>Chroococcales</taxon>
        <taxon>Microcystaceae</taxon>
        <taxon>Microcystis</taxon>
    </lineage>
</organism>
<reference evidence="1 2" key="1">
    <citation type="submission" date="2018-11" db="EMBL/GenBank/DDBJ databases">
        <title>Complete genome sequence of Microcystis aeruginosa NIES-102.</title>
        <authorList>
            <person name="Yamaguchi H."/>
            <person name="Suzuki S."/>
            <person name="Kawachi M."/>
        </authorList>
    </citation>
    <scope>NUCLEOTIDE SEQUENCE [LARGE SCALE GENOMIC DNA]</scope>
    <source>
        <strain evidence="1 2">NIES-102</strain>
    </source>
</reference>
<dbReference type="AlphaFoldDB" id="A0A3G9JRB5"/>
<evidence type="ECO:0008006" key="3">
    <source>
        <dbReference type="Google" id="ProtNLM"/>
    </source>
</evidence>
<dbReference type="InterPro" id="IPR021799">
    <property type="entry name" value="PIN-like_prokaryotic"/>
</dbReference>
<dbReference type="PANTHER" id="PTHR39550">
    <property type="entry name" value="SLL0658 PROTEIN"/>
    <property type="match status" value="1"/>
</dbReference>
<dbReference type="EMBL" id="AP019314">
    <property type="protein sequence ID" value="BBH40511.1"/>
    <property type="molecule type" value="Genomic_DNA"/>
</dbReference>